<name>A0A1S9ZKB0_9GAMM</name>
<dbReference type="AlphaFoldDB" id="A0A1S9ZKB0"/>
<evidence type="ECO:0000313" key="2">
    <source>
        <dbReference type="Proteomes" id="UP000190322"/>
    </source>
</evidence>
<reference evidence="1 2" key="1">
    <citation type="submission" date="2017-02" db="EMBL/GenBank/DDBJ databases">
        <title>Draft genome sequence of Moraxella canis CCUG 8415A type strain.</title>
        <authorList>
            <person name="Engstrom-Jakobsson H."/>
            <person name="Salva-Serra F."/>
            <person name="Thorell K."/>
            <person name="Gonzales-Siles L."/>
            <person name="Karlsson R."/>
            <person name="Boulund F."/>
            <person name="Engstrand L."/>
            <person name="Moore E."/>
        </authorList>
    </citation>
    <scope>NUCLEOTIDE SEQUENCE [LARGE SCALE GENOMIC DNA]</scope>
    <source>
        <strain evidence="1 2">CCUG 8415A</strain>
    </source>
</reference>
<accession>A0A1S9ZKB0</accession>
<evidence type="ECO:0000313" key="1">
    <source>
        <dbReference type="EMBL" id="OOR83965.1"/>
    </source>
</evidence>
<dbReference type="EMBL" id="MUXT01000006">
    <property type="protein sequence ID" value="OOR83965.1"/>
    <property type="molecule type" value="Genomic_DNA"/>
</dbReference>
<comment type="caution">
    <text evidence="1">The sequence shown here is derived from an EMBL/GenBank/DDBJ whole genome shotgun (WGS) entry which is preliminary data.</text>
</comment>
<organism evidence="1 2">
    <name type="scientific">Moraxella canis</name>
    <dbReference type="NCBI Taxonomy" id="90239"/>
    <lineage>
        <taxon>Bacteria</taxon>
        <taxon>Pseudomonadati</taxon>
        <taxon>Pseudomonadota</taxon>
        <taxon>Gammaproteobacteria</taxon>
        <taxon>Moraxellales</taxon>
        <taxon>Moraxellaceae</taxon>
        <taxon>Moraxella</taxon>
    </lineage>
</organism>
<proteinExistence type="predicted"/>
<sequence length="203" mass="22486">MIDMPVFKFIIPLLAVALIGCHDRSTEDNLKLIHDDAKAAKTTDGHENLDNPHDFQALLDELGTDHEPLASSIQPIITEDGKTKIDWSHIDTKTAKVDKTAFDYPFLIDSEPVVNYANAFNISAEQAQYSMLLSMASPEALGKIVDQLGNQYIAHRFRDGSDPALIIQVTPDVVNEQHSYIISDKFAEGLELPIEIVSTQNAQ</sequence>
<gene>
    <name evidence="1" type="ORF">B0180_05895</name>
</gene>
<dbReference type="Proteomes" id="UP000190322">
    <property type="component" value="Unassembled WGS sequence"/>
</dbReference>
<protein>
    <submittedName>
        <fullName evidence="1">Uncharacterized protein</fullName>
    </submittedName>
</protein>